<accession>A0A653FG59</accession>
<evidence type="ECO:0000313" key="1">
    <source>
        <dbReference type="EMBL" id="VTP08685.1"/>
    </source>
</evidence>
<reference evidence="1" key="1">
    <citation type="submission" date="2019-05" db="EMBL/GenBank/DDBJ databases">
        <authorList>
            <person name="Naeem R."/>
            <person name="Antony C."/>
            <person name="Guan Q."/>
        </authorList>
    </citation>
    <scope>NUCLEOTIDE SEQUENCE</scope>
    <source>
        <strain evidence="1">1</strain>
    </source>
</reference>
<dbReference type="EMBL" id="LR589640">
    <property type="protein sequence ID" value="VTP08685.1"/>
    <property type="molecule type" value="Genomic_DNA"/>
</dbReference>
<protein>
    <submittedName>
        <fullName evidence="1">Uncharacterized protein</fullName>
    </submittedName>
</protein>
<proteinExistence type="predicted"/>
<name>A0A653FG59_MYCSM</name>
<sequence>MVGSPVFRSGFWTHSAGSVRVGAHGTVVVEVRRGVPDRVSAGEGYQVGGVDTQIAVHSSVSEGFTYQWGMLDAYRIESPAWSR</sequence>
<organism evidence="1">
    <name type="scientific">Mycolicibacterium smegmatis</name>
    <name type="common">Mycobacterium smegmatis</name>
    <dbReference type="NCBI Taxonomy" id="1772"/>
    <lineage>
        <taxon>Bacteria</taxon>
        <taxon>Bacillati</taxon>
        <taxon>Actinomycetota</taxon>
        <taxon>Actinomycetes</taxon>
        <taxon>Mycobacteriales</taxon>
        <taxon>Mycobacteriaceae</taxon>
        <taxon>Mycolicibacterium</taxon>
    </lineage>
</organism>
<gene>
    <name evidence="1" type="ORF">BIN_B_03012</name>
</gene>
<dbReference type="AlphaFoldDB" id="A0A653FG59"/>